<evidence type="ECO:0000259" key="5">
    <source>
        <dbReference type="PROSITE" id="PS50893"/>
    </source>
</evidence>
<reference evidence="6 7" key="1">
    <citation type="submission" date="2017-11" db="EMBL/GenBank/DDBJ databases">
        <title>Whole genome sequencing of cultured pathogen.</title>
        <authorList>
            <person name="Hoffmann M."/>
            <person name="Sanchez M."/>
            <person name="Timme R."/>
            <person name="Nudel K."/>
            <person name="Bry L."/>
        </authorList>
    </citation>
    <scope>NUCLEOTIDE SEQUENCE [LARGE SCALE GENOMIC DNA]</scope>
    <source>
        <strain evidence="6 7">216</strain>
    </source>
</reference>
<dbReference type="Gene3D" id="3.40.50.300">
    <property type="entry name" value="P-loop containing nucleotide triphosphate hydrolases"/>
    <property type="match status" value="1"/>
</dbReference>
<name>A0ABC8CQ41_CORST</name>
<evidence type="ECO:0000256" key="1">
    <source>
        <dbReference type="ARBA" id="ARBA00005417"/>
    </source>
</evidence>
<keyword evidence="2" id="KW-0813">Transport</keyword>
<dbReference type="SUPFAM" id="SSF52540">
    <property type="entry name" value="P-loop containing nucleoside triphosphate hydrolases"/>
    <property type="match status" value="1"/>
</dbReference>
<dbReference type="EMBL" id="CP024932">
    <property type="protein sequence ID" value="ATZ09308.1"/>
    <property type="molecule type" value="Genomic_DNA"/>
</dbReference>
<dbReference type="AlphaFoldDB" id="A0ABC8CQ41"/>
<dbReference type="SMART" id="SM00382">
    <property type="entry name" value="AAA"/>
    <property type="match status" value="1"/>
</dbReference>
<feature type="domain" description="ABC transporter" evidence="5">
    <location>
        <begin position="2"/>
        <end position="227"/>
    </location>
</feature>
<dbReference type="InterPro" id="IPR027417">
    <property type="entry name" value="P-loop_NTPase"/>
</dbReference>
<keyword evidence="3" id="KW-0547">Nucleotide-binding</keyword>
<evidence type="ECO:0000256" key="3">
    <source>
        <dbReference type="ARBA" id="ARBA00022741"/>
    </source>
</evidence>
<evidence type="ECO:0000256" key="4">
    <source>
        <dbReference type="ARBA" id="ARBA00022840"/>
    </source>
</evidence>
<dbReference type="InterPro" id="IPR003593">
    <property type="entry name" value="AAA+_ATPase"/>
</dbReference>
<keyword evidence="4 6" id="KW-0067">ATP-binding</keyword>
<dbReference type="InterPro" id="IPR017871">
    <property type="entry name" value="ABC_transporter-like_CS"/>
</dbReference>
<dbReference type="Pfam" id="PF00005">
    <property type="entry name" value="ABC_tran"/>
    <property type="match status" value="1"/>
</dbReference>
<evidence type="ECO:0000256" key="2">
    <source>
        <dbReference type="ARBA" id="ARBA00022448"/>
    </source>
</evidence>
<dbReference type="PROSITE" id="PS00211">
    <property type="entry name" value="ABC_TRANSPORTER_1"/>
    <property type="match status" value="1"/>
</dbReference>
<organism evidence="6 7">
    <name type="scientific">Corynebacterium striatum</name>
    <dbReference type="NCBI Taxonomy" id="43770"/>
    <lineage>
        <taxon>Bacteria</taxon>
        <taxon>Bacillati</taxon>
        <taxon>Actinomycetota</taxon>
        <taxon>Actinomycetes</taxon>
        <taxon>Mycobacteriales</taxon>
        <taxon>Corynebacteriaceae</taxon>
        <taxon>Corynebacterium</taxon>
    </lineage>
</organism>
<sequence>MITVSRLTKQYRTFSAINDLTFTVPDGAITGFLGPNGAGKSTTMRCMLGLDCPTAGNVLIDGRKLSQHAQPARAAGAVLDTSWFHAGRSGLAHLEVVAASAGLPRSAVHAVLEEVGMSSAARRPMGKYSLGMKQRLGIATAMLGRPRNLILDEPMNGLDPEGMLWMRSYLTNLATQGHAVFISSHLLSEIETLADRILIIGQGHILGEWNMKDFVNSSQNTIIATNDDSRLMGELRNLGVDVNKLPNGLEVSFNQRIPNVLALSRKCHDADILITSLGSSTSTLQQAFLELTATSSDFNARRFQP</sequence>
<gene>
    <name evidence="6" type="ORF">A9D01_11705</name>
</gene>
<accession>A0ABC8CQ41</accession>
<dbReference type="GO" id="GO:0005524">
    <property type="term" value="F:ATP binding"/>
    <property type="evidence" value="ECO:0007669"/>
    <property type="project" value="UniProtKB-KW"/>
</dbReference>
<dbReference type="GeneID" id="92739420"/>
<proteinExistence type="inferred from homology"/>
<dbReference type="RefSeq" id="WP_034964029.1">
    <property type="nucleotide sequence ID" value="NZ_CP024931.1"/>
</dbReference>
<protein>
    <submittedName>
        <fullName evidence="6">ABC transporter ATP-binding protein</fullName>
    </submittedName>
</protein>
<dbReference type="PANTHER" id="PTHR43335:SF4">
    <property type="entry name" value="ABC TRANSPORTER, ATP-BINDING PROTEIN"/>
    <property type="match status" value="1"/>
</dbReference>
<dbReference type="Proteomes" id="UP000231994">
    <property type="component" value="Chromosome"/>
</dbReference>
<dbReference type="InterPro" id="IPR003439">
    <property type="entry name" value="ABC_transporter-like_ATP-bd"/>
</dbReference>
<dbReference type="PANTHER" id="PTHR43335">
    <property type="entry name" value="ABC TRANSPORTER, ATP-BINDING PROTEIN"/>
    <property type="match status" value="1"/>
</dbReference>
<dbReference type="PROSITE" id="PS50893">
    <property type="entry name" value="ABC_TRANSPORTER_2"/>
    <property type="match status" value="1"/>
</dbReference>
<evidence type="ECO:0000313" key="6">
    <source>
        <dbReference type="EMBL" id="ATZ09308.1"/>
    </source>
</evidence>
<evidence type="ECO:0000313" key="7">
    <source>
        <dbReference type="Proteomes" id="UP000231994"/>
    </source>
</evidence>
<comment type="similarity">
    <text evidence="1">Belongs to the ABC transporter superfamily.</text>
</comment>